<dbReference type="GO" id="GO:0016020">
    <property type="term" value="C:membrane"/>
    <property type="evidence" value="ECO:0007669"/>
    <property type="project" value="UniProtKB-SubCell"/>
</dbReference>
<evidence type="ECO:0000256" key="5">
    <source>
        <dbReference type="SAM" id="MobiDB-lite"/>
    </source>
</evidence>
<proteinExistence type="predicted"/>
<dbReference type="Pfam" id="PF04932">
    <property type="entry name" value="Wzy_C"/>
    <property type="match status" value="1"/>
</dbReference>
<evidence type="ECO:0000256" key="4">
    <source>
        <dbReference type="ARBA" id="ARBA00023136"/>
    </source>
</evidence>
<feature type="transmembrane region" description="Helical" evidence="6">
    <location>
        <begin position="200"/>
        <end position="217"/>
    </location>
</feature>
<feature type="transmembrane region" description="Helical" evidence="6">
    <location>
        <begin position="175"/>
        <end position="195"/>
    </location>
</feature>
<feature type="transmembrane region" description="Helical" evidence="6">
    <location>
        <begin position="339"/>
        <end position="360"/>
    </location>
</feature>
<name>A0A5N3P5E5_9HYPH</name>
<gene>
    <name evidence="8" type="ORF">FEZ63_20675</name>
</gene>
<keyword evidence="9" id="KW-1185">Reference proteome</keyword>
<evidence type="ECO:0000313" key="8">
    <source>
        <dbReference type="EMBL" id="KAB0264952.1"/>
    </source>
</evidence>
<organism evidence="8 9">
    <name type="scientific">Microvirga brassicacearum</name>
    <dbReference type="NCBI Taxonomy" id="2580413"/>
    <lineage>
        <taxon>Bacteria</taxon>
        <taxon>Pseudomonadati</taxon>
        <taxon>Pseudomonadota</taxon>
        <taxon>Alphaproteobacteria</taxon>
        <taxon>Hyphomicrobiales</taxon>
        <taxon>Methylobacteriaceae</taxon>
        <taxon>Microvirga</taxon>
    </lineage>
</organism>
<evidence type="ECO:0000256" key="3">
    <source>
        <dbReference type="ARBA" id="ARBA00022989"/>
    </source>
</evidence>
<feature type="transmembrane region" description="Helical" evidence="6">
    <location>
        <begin position="397"/>
        <end position="417"/>
    </location>
</feature>
<keyword evidence="2 6" id="KW-0812">Transmembrane</keyword>
<accession>A0A5N3P5E5</accession>
<comment type="subcellular location">
    <subcellularLocation>
        <location evidence="1">Membrane</location>
        <topology evidence="1">Multi-pass membrane protein</topology>
    </subcellularLocation>
</comment>
<comment type="caution">
    <text evidence="8">The sequence shown here is derived from an EMBL/GenBank/DDBJ whole genome shotgun (WGS) entry which is preliminary data.</text>
</comment>
<protein>
    <submittedName>
        <fullName evidence="8">O-antigen ligase family protein</fullName>
    </submittedName>
</protein>
<evidence type="ECO:0000313" key="9">
    <source>
        <dbReference type="Proteomes" id="UP000325684"/>
    </source>
</evidence>
<keyword evidence="8" id="KW-0436">Ligase</keyword>
<dbReference type="OrthoDB" id="8050531at2"/>
<feature type="transmembrane region" description="Helical" evidence="6">
    <location>
        <begin position="247"/>
        <end position="266"/>
    </location>
</feature>
<sequence length="425" mass="44746">MSSRMSKAAKPSTARPAGKAEGMARGLWHVAMGALALMPVGMAIAHRSSPVFLGLAAVSALLAVMIEGGLPDFLGEARARLATPFGMTGAAFLAWCFVSIGWSEYPGISLHAFGEFWLSVLFAFMLAVILPERMSRRAFWLLALSCAIAAIMMMVELGTGMALRRALGVRPDIFIFNRPMLTLMVLLPVLAAFLLRQDRLGRACAVGLAVLVAVAVARSESGAAFVGLWAVIAVFAASCLAPRLVALAAAIAFVAVIALAPFLGTIGDTLIPDAVHERLADDHSRDRIDIWLSFGDAIGQDPVLGGGFGISPLMDRTAVADRVAPQHRTLLGVGHPHNAAIQIWAELGIVGAVLTLMIILQTLRTIARQKRLVAAASLALMAGTTAVALVGHGAWQGWWAASVGAAIVWLLAARAGLQTQVETTR</sequence>
<dbReference type="AlphaFoldDB" id="A0A5N3P5E5"/>
<feature type="transmembrane region" description="Helical" evidence="6">
    <location>
        <begin position="372"/>
        <end position="391"/>
    </location>
</feature>
<dbReference type="InterPro" id="IPR007016">
    <property type="entry name" value="O-antigen_ligase-rel_domated"/>
</dbReference>
<dbReference type="EMBL" id="VCMV01000052">
    <property type="protein sequence ID" value="KAB0264952.1"/>
    <property type="molecule type" value="Genomic_DNA"/>
</dbReference>
<feature type="transmembrane region" description="Helical" evidence="6">
    <location>
        <begin position="108"/>
        <end position="131"/>
    </location>
</feature>
<keyword evidence="3 6" id="KW-1133">Transmembrane helix</keyword>
<evidence type="ECO:0000259" key="7">
    <source>
        <dbReference type="Pfam" id="PF04932"/>
    </source>
</evidence>
<feature type="transmembrane region" description="Helical" evidence="6">
    <location>
        <begin position="138"/>
        <end position="155"/>
    </location>
</feature>
<feature type="transmembrane region" description="Helical" evidence="6">
    <location>
        <begin position="51"/>
        <end position="70"/>
    </location>
</feature>
<feature type="transmembrane region" description="Helical" evidence="6">
    <location>
        <begin position="26"/>
        <end position="45"/>
    </location>
</feature>
<evidence type="ECO:0000256" key="6">
    <source>
        <dbReference type="SAM" id="Phobius"/>
    </source>
</evidence>
<feature type="transmembrane region" description="Helical" evidence="6">
    <location>
        <begin position="223"/>
        <end position="240"/>
    </location>
</feature>
<dbReference type="PANTHER" id="PTHR37422">
    <property type="entry name" value="TEICHURONIC ACID BIOSYNTHESIS PROTEIN TUAE"/>
    <property type="match status" value="1"/>
</dbReference>
<dbReference type="GO" id="GO:0016874">
    <property type="term" value="F:ligase activity"/>
    <property type="evidence" value="ECO:0007669"/>
    <property type="project" value="UniProtKB-KW"/>
</dbReference>
<dbReference type="InterPro" id="IPR051533">
    <property type="entry name" value="WaaL-like"/>
</dbReference>
<reference evidence="8 9" key="1">
    <citation type="journal article" date="2019" name="Microorganisms">
        <title>Genome Insights into the Novel Species Microvirga brassicacearum, a Rapeseed Endophyte with Biotechnological Potential.</title>
        <authorList>
            <person name="Jimenez-Gomez A."/>
            <person name="Saati-Santamaria Z."/>
            <person name="Igual J.M."/>
            <person name="Rivas R."/>
            <person name="Mateos P.F."/>
            <person name="Garcia-Fraile P."/>
        </authorList>
    </citation>
    <scope>NUCLEOTIDE SEQUENCE [LARGE SCALE GENOMIC DNA]</scope>
    <source>
        <strain evidence="8 9">CDVBN77</strain>
    </source>
</reference>
<keyword evidence="4 6" id="KW-0472">Membrane</keyword>
<evidence type="ECO:0000256" key="2">
    <source>
        <dbReference type="ARBA" id="ARBA00022692"/>
    </source>
</evidence>
<feature type="region of interest" description="Disordered" evidence="5">
    <location>
        <begin position="1"/>
        <end position="20"/>
    </location>
</feature>
<dbReference type="Proteomes" id="UP000325684">
    <property type="component" value="Unassembled WGS sequence"/>
</dbReference>
<evidence type="ECO:0000256" key="1">
    <source>
        <dbReference type="ARBA" id="ARBA00004141"/>
    </source>
</evidence>
<feature type="domain" description="O-antigen ligase-related" evidence="7">
    <location>
        <begin position="208"/>
        <end position="355"/>
    </location>
</feature>
<feature type="transmembrane region" description="Helical" evidence="6">
    <location>
        <begin position="82"/>
        <end position="102"/>
    </location>
</feature>
<dbReference type="PANTHER" id="PTHR37422:SF13">
    <property type="entry name" value="LIPOPOLYSACCHARIDE BIOSYNTHESIS PROTEIN PA4999-RELATED"/>
    <property type="match status" value="1"/>
</dbReference>